<evidence type="ECO:0000313" key="9">
    <source>
        <dbReference type="EMBL" id="TVT56357.1"/>
    </source>
</evidence>
<dbReference type="InterPro" id="IPR013785">
    <property type="entry name" value="Aldolase_TIM"/>
</dbReference>
<dbReference type="EC" id="4.1.2.13" evidence="4"/>
<name>A0A558D5R5_9GAMM</name>
<sequence length="337" mass="37001">MTTQDELTQTIKDMVDDHRGILAMDESAPTIKKRFDSIGVESTEEMRRVYRTLLLETEDLGLYISGAILFEETLNQKNNNNKALAEIAWQQNIVPGIKVDKGTGPLPGAAGDLITYGLDGLGKRLAEYKELGARFAKWREVYPISPSNPSQLGLHANAEMLARYAAVCQELGIVPIVEPEVLMDGDHTISRCAEVTESVLQAVFDKLHLHGVQLENMILKPNMILPGKDSQRASPEQIAAATLEVLKRHVPAAVPSINFLSGGQGPEEATENLNAINLLRGNSPWKLSLSYGRALQQPVLQAWMGKQENHDAAQQALLKRARLNSLACCGEYSPSLE</sequence>
<evidence type="ECO:0000313" key="10">
    <source>
        <dbReference type="Proteomes" id="UP000317355"/>
    </source>
</evidence>
<organism evidence="9 10">
    <name type="scientific">Sedimenticola thiotaurini</name>
    <dbReference type="NCBI Taxonomy" id="1543721"/>
    <lineage>
        <taxon>Bacteria</taxon>
        <taxon>Pseudomonadati</taxon>
        <taxon>Pseudomonadota</taxon>
        <taxon>Gammaproteobacteria</taxon>
        <taxon>Chromatiales</taxon>
        <taxon>Sedimenticolaceae</taxon>
        <taxon>Sedimenticola</taxon>
    </lineage>
</organism>
<evidence type="ECO:0000256" key="3">
    <source>
        <dbReference type="ARBA" id="ARBA00010387"/>
    </source>
</evidence>
<dbReference type="AlphaFoldDB" id="A0A558D5R5"/>
<evidence type="ECO:0000256" key="7">
    <source>
        <dbReference type="ARBA" id="ARBA00029799"/>
    </source>
</evidence>
<proteinExistence type="inferred from homology"/>
<dbReference type="Pfam" id="PF00274">
    <property type="entry name" value="Glycolytic"/>
    <property type="match status" value="1"/>
</dbReference>
<comment type="catalytic activity">
    <reaction evidence="1">
        <text>beta-D-fructose 1,6-bisphosphate = D-glyceraldehyde 3-phosphate + dihydroxyacetone phosphate</text>
        <dbReference type="Rhea" id="RHEA:14729"/>
        <dbReference type="ChEBI" id="CHEBI:32966"/>
        <dbReference type="ChEBI" id="CHEBI:57642"/>
        <dbReference type="ChEBI" id="CHEBI:59776"/>
        <dbReference type="EC" id="4.1.2.13"/>
    </reaction>
</comment>
<evidence type="ECO:0000256" key="1">
    <source>
        <dbReference type="ARBA" id="ARBA00000441"/>
    </source>
</evidence>
<evidence type="ECO:0000256" key="2">
    <source>
        <dbReference type="ARBA" id="ARBA00004714"/>
    </source>
</evidence>
<accession>A0A558D5R5</accession>
<gene>
    <name evidence="9" type="ORF">FHK82_07305</name>
</gene>
<dbReference type="FunFam" id="3.20.20.70:FF:000140">
    <property type="entry name" value="Fructose-bisphosphate aldolase"/>
    <property type="match status" value="1"/>
</dbReference>
<dbReference type="UniPathway" id="UPA00109">
    <property type="reaction ID" value="UER00183"/>
</dbReference>
<dbReference type="SUPFAM" id="SSF51569">
    <property type="entry name" value="Aldolase"/>
    <property type="match status" value="1"/>
</dbReference>
<comment type="pathway">
    <text evidence="2">Carbohydrate degradation; glycolysis; D-glyceraldehyde 3-phosphate and glycerone phosphate from D-glucose: step 4/4.</text>
</comment>
<dbReference type="InterPro" id="IPR000741">
    <property type="entry name" value="FBA_I"/>
</dbReference>
<dbReference type="NCBIfam" id="NF033379">
    <property type="entry name" value="FrucBisAld_I"/>
    <property type="match status" value="1"/>
</dbReference>
<dbReference type="GO" id="GO:0004332">
    <property type="term" value="F:fructose-bisphosphate aldolase activity"/>
    <property type="evidence" value="ECO:0007669"/>
    <property type="project" value="UniProtKB-EC"/>
</dbReference>
<keyword evidence="6" id="KW-0456">Lyase</keyword>
<comment type="caution">
    <text evidence="9">The sequence shown here is derived from an EMBL/GenBank/DDBJ whole genome shotgun (WGS) entry which is preliminary data.</text>
</comment>
<dbReference type="PANTHER" id="PTHR11627">
    <property type="entry name" value="FRUCTOSE-BISPHOSPHATE ALDOLASE"/>
    <property type="match status" value="1"/>
</dbReference>
<dbReference type="GO" id="GO:0006096">
    <property type="term" value="P:glycolytic process"/>
    <property type="evidence" value="ECO:0007669"/>
    <property type="project" value="UniProtKB-UniPathway"/>
</dbReference>
<dbReference type="Proteomes" id="UP000317355">
    <property type="component" value="Unassembled WGS sequence"/>
</dbReference>
<evidence type="ECO:0000256" key="4">
    <source>
        <dbReference type="ARBA" id="ARBA00013068"/>
    </source>
</evidence>
<keyword evidence="5" id="KW-0324">Glycolysis</keyword>
<dbReference type="EMBL" id="VMRY01000022">
    <property type="protein sequence ID" value="TVT56357.1"/>
    <property type="molecule type" value="Genomic_DNA"/>
</dbReference>
<evidence type="ECO:0000256" key="5">
    <source>
        <dbReference type="ARBA" id="ARBA00023152"/>
    </source>
</evidence>
<protein>
    <recommendedName>
        <fullName evidence="8">Probable fructose-bisphosphate aldolase class 1</fullName>
        <ecNumber evidence="4">4.1.2.13</ecNumber>
    </recommendedName>
    <alternativeName>
        <fullName evidence="7">Fructose-bisphosphate aldolase class I</fullName>
    </alternativeName>
</protein>
<evidence type="ECO:0000256" key="8">
    <source>
        <dbReference type="ARBA" id="ARBA00072515"/>
    </source>
</evidence>
<reference evidence="9 10" key="1">
    <citation type="submission" date="2019-07" db="EMBL/GenBank/DDBJ databases">
        <title>The pathways for chlorine oxyanion respiration interact through the shared metabolite chlorate.</title>
        <authorList>
            <person name="Barnum T.P."/>
            <person name="Cheng Y."/>
            <person name="Hill K.A."/>
            <person name="Lucas L.N."/>
            <person name="Carlson H.K."/>
            <person name="Coates J.D."/>
        </authorList>
    </citation>
    <scope>NUCLEOTIDE SEQUENCE [LARGE SCALE GENOMIC DNA]</scope>
    <source>
        <strain evidence="9">BK-3</strain>
    </source>
</reference>
<comment type="similarity">
    <text evidence="3">Belongs to the class I fructose-bisphosphate aldolase family.</text>
</comment>
<dbReference type="Gene3D" id="3.20.20.70">
    <property type="entry name" value="Aldolase class I"/>
    <property type="match status" value="1"/>
</dbReference>
<evidence type="ECO:0000256" key="6">
    <source>
        <dbReference type="ARBA" id="ARBA00023239"/>
    </source>
</evidence>